<gene>
    <name evidence="2" type="ORF">SAMN02787118_103108</name>
</gene>
<organism evidence="2 3">
    <name type="scientific">Streptomyces mirabilis</name>
    <dbReference type="NCBI Taxonomy" id="68239"/>
    <lineage>
        <taxon>Bacteria</taxon>
        <taxon>Bacillati</taxon>
        <taxon>Actinomycetota</taxon>
        <taxon>Actinomycetes</taxon>
        <taxon>Kitasatosporales</taxon>
        <taxon>Streptomycetaceae</taxon>
        <taxon>Streptomyces</taxon>
    </lineage>
</organism>
<keyword evidence="1" id="KW-0732">Signal</keyword>
<sequence>MHTAARIAGVLTGLTLTLGGVAFAAPAAHADIPACANMVQQTGVEVSDAVRTACTQGVHGDLLGCVSALTQAGTPSGAANGACRMAANPP</sequence>
<feature type="chain" id="PRO_5010267765" description="Cysteine rich repeat-containing protein" evidence="1">
    <location>
        <begin position="25"/>
        <end position="90"/>
    </location>
</feature>
<dbReference type="Proteomes" id="UP000181942">
    <property type="component" value="Unassembled WGS sequence"/>
</dbReference>
<reference evidence="2 3" key="1">
    <citation type="submission" date="2016-10" db="EMBL/GenBank/DDBJ databases">
        <authorList>
            <person name="de Groot N.N."/>
        </authorList>
    </citation>
    <scope>NUCLEOTIDE SEQUENCE [LARGE SCALE GENOMIC DNA]</scope>
    <source>
        <strain evidence="2 3">OK461</strain>
    </source>
</reference>
<evidence type="ECO:0008006" key="4">
    <source>
        <dbReference type="Google" id="ProtNLM"/>
    </source>
</evidence>
<accession>A0A1I2EW64</accession>
<dbReference type="AlphaFoldDB" id="A0A1I2EW64"/>
<evidence type="ECO:0000256" key="1">
    <source>
        <dbReference type="SAM" id="SignalP"/>
    </source>
</evidence>
<dbReference type="RefSeq" id="WP_075026983.1">
    <property type="nucleotide sequence ID" value="NZ_FONR01000003.1"/>
</dbReference>
<evidence type="ECO:0000313" key="3">
    <source>
        <dbReference type="Proteomes" id="UP000181942"/>
    </source>
</evidence>
<dbReference type="EMBL" id="FONR01000003">
    <property type="protein sequence ID" value="SFE96716.1"/>
    <property type="molecule type" value="Genomic_DNA"/>
</dbReference>
<proteinExistence type="predicted"/>
<evidence type="ECO:0000313" key="2">
    <source>
        <dbReference type="EMBL" id="SFE96716.1"/>
    </source>
</evidence>
<protein>
    <recommendedName>
        <fullName evidence="4">Cysteine rich repeat-containing protein</fullName>
    </recommendedName>
</protein>
<dbReference type="OrthoDB" id="4321011at2"/>
<feature type="signal peptide" evidence="1">
    <location>
        <begin position="1"/>
        <end position="24"/>
    </location>
</feature>
<name>A0A1I2EW64_9ACTN</name>